<evidence type="ECO:0000313" key="4">
    <source>
        <dbReference type="EMBL" id="PVZ72004.1"/>
    </source>
</evidence>
<dbReference type="PROSITE" id="PS52050">
    <property type="entry name" value="WYL"/>
    <property type="match status" value="1"/>
</dbReference>
<dbReference type="RefSeq" id="WP_116685591.1">
    <property type="nucleotide sequence ID" value="NZ_CAWNYD010000001.1"/>
</dbReference>
<dbReference type="Pfam" id="PF26109">
    <property type="entry name" value="WHD_BrxR"/>
    <property type="match status" value="1"/>
</dbReference>
<dbReference type="PIRSF" id="PIRSF015558">
    <property type="entry name" value="Txn_reg_DeoR_prd"/>
    <property type="match status" value="1"/>
</dbReference>
<comment type="caution">
    <text evidence="4">The sequence shown here is derived from an EMBL/GenBank/DDBJ whole genome shotgun (WGS) entry which is preliminary data.</text>
</comment>
<dbReference type="InterPro" id="IPR016634">
    <property type="entry name" value="CapW-like"/>
</dbReference>
<dbReference type="InterPro" id="IPR059019">
    <property type="entry name" value="WHD_CapW"/>
</dbReference>
<gene>
    <name evidence="4" type="ORF">DC094_03005</name>
</gene>
<dbReference type="Pfam" id="PF26107">
    <property type="entry name" value="BrxR_CTD"/>
    <property type="match status" value="1"/>
</dbReference>
<sequence>MNETITQDYYPSANNHAPNRLLEVTQAQRARLFYIDFRLFFYGTINRADLVARFGIKEAAASRDLSLYKEIAPKNIEYDTKGKSYIQRQSENIKCCFAPLFEYTANQTLASLLHGFGDDFLGVQEPLIPCISPVLLNAPDLQSLALITKAIYQKKILKITYHSLTSGLSQKEITPFALINNGLHWHVRGYDRSQKRFADFVINRIELPQLIDKTPSKDQTKTADDQWNKIVELRIQAHPKLEHPKTIEHEYAMQNGELKIEVRAAIAGYVLRYWNVDCSDQPNSSLAGFHLWLANKDALKRLDNLILATGNNYATHIMDD</sequence>
<reference evidence="4 5" key="1">
    <citation type="submission" date="2018-04" db="EMBL/GenBank/DDBJ databases">
        <title>Thalassorhabdus spongiae gen. nov., sp. nov., isolated from a marine sponge in South-West Iceland.</title>
        <authorList>
            <person name="Knobloch S."/>
            <person name="Daussin A."/>
            <person name="Johannsson R."/>
            <person name="Marteinsson V.T."/>
        </authorList>
    </citation>
    <scope>NUCLEOTIDE SEQUENCE [LARGE SCALE GENOMIC DNA]</scope>
    <source>
        <strain evidence="4 5">Hp12</strain>
    </source>
</reference>
<evidence type="ECO:0000259" key="1">
    <source>
        <dbReference type="Pfam" id="PF13280"/>
    </source>
</evidence>
<accession>A0A2V1GY43</accession>
<dbReference type="Pfam" id="PF13280">
    <property type="entry name" value="WYL"/>
    <property type="match status" value="1"/>
</dbReference>
<feature type="domain" description="DNA-binding transcriptional repressor CapW C-terminal dimerisation" evidence="2">
    <location>
        <begin position="230"/>
        <end position="299"/>
    </location>
</feature>
<dbReference type="Proteomes" id="UP000244906">
    <property type="component" value="Unassembled WGS sequence"/>
</dbReference>
<dbReference type="EMBL" id="QDDL01000001">
    <property type="protein sequence ID" value="PVZ72004.1"/>
    <property type="molecule type" value="Genomic_DNA"/>
</dbReference>
<feature type="domain" description="WYL" evidence="1">
    <location>
        <begin position="144"/>
        <end position="206"/>
    </location>
</feature>
<dbReference type="InterPro" id="IPR059020">
    <property type="entry name" value="CapW_CTD"/>
</dbReference>
<name>A0A2V1GY43_9GAMM</name>
<proteinExistence type="predicted"/>
<dbReference type="OrthoDB" id="6400324at2"/>
<dbReference type="PANTHER" id="PTHR34580">
    <property type="match status" value="1"/>
</dbReference>
<evidence type="ECO:0000313" key="5">
    <source>
        <dbReference type="Proteomes" id="UP000244906"/>
    </source>
</evidence>
<keyword evidence="5" id="KW-1185">Reference proteome</keyword>
<dbReference type="InterPro" id="IPR051534">
    <property type="entry name" value="CBASS_pafABC_assoc_protein"/>
</dbReference>
<dbReference type="AlphaFoldDB" id="A0A2V1GY43"/>
<evidence type="ECO:0000259" key="3">
    <source>
        <dbReference type="Pfam" id="PF26109"/>
    </source>
</evidence>
<protein>
    <submittedName>
        <fullName evidence="4">WYL domain-containing protein</fullName>
    </submittedName>
</protein>
<dbReference type="InterPro" id="IPR026881">
    <property type="entry name" value="WYL_dom"/>
</dbReference>
<dbReference type="PANTHER" id="PTHR34580:SF3">
    <property type="entry name" value="PROTEIN PAFB"/>
    <property type="match status" value="1"/>
</dbReference>
<organism evidence="4 5">
    <name type="scientific">Pelagibaculum spongiae</name>
    <dbReference type="NCBI Taxonomy" id="2080658"/>
    <lineage>
        <taxon>Bacteria</taxon>
        <taxon>Pseudomonadati</taxon>
        <taxon>Pseudomonadota</taxon>
        <taxon>Gammaproteobacteria</taxon>
        <taxon>Oceanospirillales</taxon>
        <taxon>Pelagibaculum</taxon>
    </lineage>
</organism>
<feature type="domain" description="DNA-binding transcriptional repressor CapW winged helix-turn-helix" evidence="3">
    <location>
        <begin position="28"/>
        <end position="96"/>
    </location>
</feature>
<evidence type="ECO:0000259" key="2">
    <source>
        <dbReference type="Pfam" id="PF26107"/>
    </source>
</evidence>